<feature type="region of interest" description="Disordered" evidence="7">
    <location>
        <begin position="1"/>
        <end position="33"/>
    </location>
</feature>
<feature type="transmembrane region" description="Helical" evidence="8">
    <location>
        <begin position="312"/>
        <end position="336"/>
    </location>
</feature>
<evidence type="ECO:0000256" key="2">
    <source>
        <dbReference type="ARBA" id="ARBA00006434"/>
    </source>
</evidence>
<evidence type="ECO:0000313" key="9">
    <source>
        <dbReference type="EMBL" id="PFH33932.1"/>
    </source>
</evidence>
<evidence type="ECO:0000256" key="3">
    <source>
        <dbReference type="ARBA" id="ARBA00022448"/>
    </source>
</evidence>
<dbReference type="GO" id="GO:0005886">
    <property type="term" value="C:plasma membrane"/>
    <property type="evidence" value="ECO:0007669"/>
    <property type="project" value="TreeGrafter"/>
</dbReference>
<evidence type="ECO:0000256" key="1">
    <source>
        <dbReference type="ARBA" id="ARBA00004141"/>
    </source>
</evidence>
<dbReference type="Gene3D" id="1.20.1730.10">
    <property type="entry name" value="Sodium/glucose cotransporter"/>
    <property type="match status" value="1"/>
</dbReference>
<keyword evidence="10" id="KW-1185">Reference proteome</keyword>
<proteinExistence type="inferred from homology"/>
<organism evidence="9 10">
    <name type="scientific">Besnoitia besnoiti</name>
    <name type="common">Apicomplexan protozoan</name>
    <dbReference type="NCBI Taxonomy" id="94643"/>
    <lineage>
        <taxon>Eukaryota</taxon>
        <taxon>Sar</taxon>
        <taxon>Alveolata</taxon>
        <taxon>Apicomplexa</taxon>
        <taxon>Conoidasida</taxon>
        <taxon>Coccidia</taxon>
        <taxon>Eucoccidiorida</taxon>
        <taxon>Eimeriorina</taxon>
        <taxon>Sarcocystidae</taxon>
        <taxon>Besnoitia</taxon>
    </lineage>
</organism>
<feature type="transmembrane region" description="Helical" evidence="8">
    <location>
        <begin position="246"/>
        <end position="271"/>
    </location>
</feature>
<dbReference type="KEGG" id="bbes:BESB_070840"/>
<evidence type="ECO:0000256" key="4">
    <source>
        <dbReference type="ARBA" id="ARBA00022692"/>
    </source>
</evidence>
<evidence type="ECO:0000256" key="8">
    <source>
        <dbReference type="SAM" id="Phobius"/>
    </source>
</evidence>
<feature type="compositionally biased region" description="Gly residues" evidence="7">
    <location>
        <begin position="1"/>
        <end position="11"/>
    </location>
</feature>
<feature type="transmembrane region" description="Helical" evidence="8">
    <location>
        <begin position="197"/>
        <end position="220"/>
    </location>
</feature>
<evidence type="ECO:0000256" key="5">
    <source>
        <dbReference type="ARBA" id="ARBA00022989"/>
    </source>
</evidence>
<dbReference type="OrthoDB" id="330977at2759"/>
<feature type="transmembrane region" description="Helical" evidence="8">
    <location>
        <begin position="342"/>
        <end position="362"/>
    </location>
</feature>
<feature type="transmembrane region" description="Helical" evidence="8">
    <location>
        <begin position="382"/>
        <end position="405"/>
    </location>
</feature>
<feature type="transmembrane region" description="Helical" evidence="8">
    <location>
        <begin position="277"/>
        <end position="300"/>
    </location>
</feature>
<keyword evidence="5 8" id="KW-1133">Transmembrane helix</keyword>
<feature type="transmembrane region" description="Helical" evidence="8">
    <location>
        <begin position="440"/>
        <end position="460"/>
    </location>
</feature>
<dbReference type="InterPro" id="IPR050277">
    <property type="entry name" value="Sodium:Solute_Symporter"/>
</dbReference>
<evidence type="ECO:0000313" key="10">
    <source>
        <dbReference type="Proteomes" id="UP000224006"/>
    </source>
</evidence>
<gene>
    <name evidence="9" type="ORF">BESB_070840</name>
</gene>
<evidence type="ECO:0000256" key="6">
    <source>
        <dbReference type="ARBA" id="ARBA00023136"/>
    </source>
</evidence>
<dbReference type="STRING" id="94643.A0A2A9MEW9"/>
<dbReference type="RefSeq" id="XP_029217941.1">
    <property type="nucleotide sequence ID" value="XM_029365457.1"/>
</dbReference>
<dbReference type="EMBL" id="NWUJ01000007">
    <property type="protein sequence ID" value="PFH33932.1"/>
    <property type="molecule type" value="Genomic_DNA"/>
</dbReference>
<feature type="transmembrane region" description="Helical" evidence="8">
    <location>
        <begin position="536"/>
        <end position="556"/>
    </location>
</feature>
<comment type="caution">
    <text evidence="9">The sequence shown here is derived from an EMBL/GenBank/DDBJ whole genome shotgun (WGS) entry which is preliminary data.</text>
</comment>
<sequence>MGSAAGRGGEAGEAASRPVYEGGGTADGAPSSDSWANTLDAPVASGLLAGTLSLLAVVVLVAGSLRRRRLGRRLASKLFPHAFAKRRHVSPASSLCEEPSAATAGSAGSPHLPLSGVQKISPSTQSSSLCALGIPGRERGGEGVKSSASFGLEPSALFVSGTRNRSGARLALSFFSSGVGTWILYCPAELSSINGLWPALLYGVAVATPMWILMYAGPLVREEMKRKMTFGLTDYVHQRFGRSMQIFSTVVAFFSLVAAIAGELAFVASAVQTLAPAVPRLAVILAVAATTFSYTAVLGTDASVVTDYFQSCLLPVLLCIVMVASLLYSPVTAAAWRSAATWTPQGAFSGALTVLSCSPAYAMDQGMWQRVLSARETRDVRLGLLGGSLLVLPTVMLLGMTGILATATARALEAEGFDVKEELLGSAPFFFLVLPSLRRGLVALVLVIAVILSASTIDTFQSALPSLVAKELRVRGCSVGWSRLVPLLANVPAVILAYSWSESIIQLFLIGNLLTAALFPPVFLGFWRRTTTLGSVAGFLCGIFSIFLSGLIFASGDLALAARWFTLPLGMGDPSATYTFLIVPGVAAVVTLGVSLLQRPSSS</sequence>
<dbReference type="AlphaFoldDB" id="A0A2A9MEW9"/>
<dbReference type="PROSITE" id="PS50283">
    <property type="entry name" value="NA_SOLUT_SYMP_3"/>
    <property type="match status" value="1"/>
</dbReference>
<dbReference type="Proteomes" id="UP000224006">
    <property type="component" value="Unassembled WGS sequence"/>
</dbReference>
<feature type="transmembrane region" description="Helical" evidence="8">
    <location>
        <begin position="43"/>
        <end position="65"/>
    </location>
</feature>
<evidence type="ECO:0000256" key="7">
    <source>
        <dbReference type="SAM" id="MobiDB-lite"/>
    </source>
</evidence>
<comment type="subcellular location">
    <subcellularLocation>
        <location evidence="1">Membrane</location>
        <topology evidence="1">Multi-pass membrane protein</topology>
    </subcellularLocation>
</comment>
<feature type="transmembrane region" description="Helical" evidence="8">
    <location>
        <begin position="504"/>
        <end position="524"/>
    </location>
</feature>
<feature type="transmembrane region" description="Helical" evidence="8">
    <location>
        <begin position="576"/>
        <end position="597"/>
    </location>
</feature>
<dbReference type="InterPro" id="IPR038377">
    <property type="entry name" value="Na/Glc_symporter_sf"/>
</dbReference>
<dbReference type="PANTHER" id="PTHR48086:SF10">
    <property type="entry name" value="AGR155CP"/>
    <property type="match status" value="1"/>
</dbReference>
<comment type="similarity">
    <text evidence="2">Belongs to the sodium:solute symporter (SSF) (TC 2.A.21) family.</text>
</comment>
<name>A0A2A9MEW9_BESBE</name>
<dbReference type="GO" id="GO:0015606">
    <property type="term" value="F:spermidine transmembrane transporter activity"/>
    <property type="evidence" value="ECO:0007669"/>
    <property type="project" value="TreeGrafter"/>
</dbReference>
<accession>A0A2A9MEW9</accession>
<keyword evidence="3" id="KW-0813">Transport</keyword>
<dbReference type="GeneID" id="40312010"/>
<protein>
    <submittedName>
        <fullName evidence="9">Transporter, solute:sodium symporter (SSS) family protein</fullName>
    </submittedName>
</protein>
<dbReference type="InterPro" id="IPR001734">
    <property type="entry name" value="Na/solute_symporter"/>
</dbReference>
<dbReference type="VEuPathDB" id="ToxoDB:BESB_070840"/>
<keyword evidence="4 8" id="KW-0812">Transmembrane</keyword>
<reference evidence="9 10" key="1">
    <citation type="submission" date="2017-09" db="EMBL/GenBank/DDBJ databases">
        <title>Genome sequencing of Besnoitia besnoiti strain Bb-Ger1.</title>
        <authorList>
            <person name="Schares G."/>
            <person name="Venepally P."/>
            <person name="Lorenzi H.A."/>
        </authorList>
    </citation>
    <scope>NUCLEOTIDE SEQUENCE [LARGE SCALE GENOMIC DNA]</scope>
    <source>
        <strain evidence="9 10">Bb-Ger1</strain>
    </source>
</reference>
<dbReference type="PANTHER" id="PTHR48086">
    <property type="entry name" value="SODIUM/PROLINE SYMPORTER-RELATED"/>
    <property type="match status" value="1"/>
</dbReference>
<keyword evidence="6 8" id="KW-0472">Membrane</keyword>
<feature type="transmembrane region" description="Helical" evidence="8">
    <location>
        <begin position="481"/>
        <end position="498"/>
    </location>
</feature>
<feature type="transmembrane region" description="Helical" evidence="8">
    <location>
        <begin position="167"/>
        <end position="185"/>
    </location>
</feature>